<dbReference type="Gene3D" id="3.40.630.30">
    <property type="match status" value="1"/>
</dbReference>
<accession>A0A1G6H1P8</accession>
<name>A0A1G6H1P8_9BACI</name>
<proteinExistence type="predicted"/>
<reference evidence="2" key="1">
    <citation type="submission" date="2016-09" db="EMBL/GenBank/DDBJ databases">
        <authorList>
            <person name="Varghese N."/>
            <person name="Submissions S."/>
        </authorList>
    </citation>
    <scope>NUCLEOTIDE SEQUENCE [LARGE SCALE GENOMIC DNA]</scope>
    <source>
        <strain evidence="2">25nlg</strain>
    </source>
</reference>
<evidence type="ECO:0008006" key="3">
    <source>
        <dbReference type="Google" id="ProtNLM"/>
    </source>
</evidence>
<organism evidence="1 2">
    <name type="scientific">Shouchella lonarensis</name>
    <dbReference type="NCBI Taxonomy" id="1464122"/>
    <lineage>
        <taxon>Bacteria</taxon>
        <taxon>Bacillati</taxon>
        <taxon>Bacillota</taxon>
        <taxon>Bacilli</taxon>
        <taxon>Bacillales</taxon>
        <taxon>Bacillaceae</taxon>
        <taxon>Shouchella</taxon>
    </lineage>
</organism>
<dbReference type="EMBL" id="FMYM01000002">
    <property type="protein sequence ID" value="SDB87316.1"/>
    <property type="molecule type" value="Genomic_DNA"/>
</dbReference>
<sequence length="63" mass="7470">MDIACDHAKAARYVSLMLWTNAQLVAARALYDAYNFKMIETKRSFLSQQWVKEEKWVRCLKDI</sequence>
<keyword evidence="2" id="KW-1185">Reference proteome</keyword>
<dbReference type="Proteomes" id="UP000242662">
    <property type="component" value="Unassembled WGS sequence"/>
</dbReference>
<protein>
    <recommendedName>
        <fullName evidence="3">Acetyltransferase (GNAT) family protein</fullName>
    </recommendedName>
</protein>
<dbReference type="STRING" id="1464122.SAMN05421737_102181"/>
<dbReference type="AlphaFoldDB" id="A0A1G6H1P8"/>
<dbReference type="InterPro" id="IPR016181">
    <property type="entry name" value="Acyl_CoA_acyltransferase"/>
</dbReference>
<evidence type="ECO:0000313" key="2">
    <source>
        <dbReference type="Proteomes" id="UP000242662"/>
    </source>
</evidence>
<evidence type="ECO:0000313" key="1">
    <source>
        <dbReference type="EMBL" id="SDB87316.1"/>
    </source>
</evidence>
<dbReference type="OrthoDB" id="5419426at2"/>
<gene>
    <name evidence="1" type="ORF">SAMN05421737_102181</name>
</gene>
<dbReference type="SUPFAM" id="SSF55729">
    <property type="entry name" value="Acyl-CoA N-acyltransferases (Nat)"/>
    <property type="match status" value="1"/>
</dbReference>